<accession>A0A1G2Q3U3</accession>
<dbReference type="InterPro" id="IPR050696">
    <property type="entry name" value="FtsA/MreB"/>
</dbReference>
<dbReference type="PIRSF" id="PIRSF019169">
    <property type="entry name" value="PilM"/>
    <property type="match status" value="1"/>
</dbReference>
<dbReference type="AlphaFoldDB" id="A0A1G2Q3U3"/>
<dbReference type="Pfam" id="PF11104">
    <property type="entry name" value="PilM_2"/>
    <property type="match status" value="1"/>
</dbReference>
<gene>
    <name evidence="1" type="ORF">A2388_02345</name>
</gene>
<dbReference type="PANTHER" id="PTHR32432">
    <property type="entry name" value="CELL DIVISION PROTEIN FTSA-RELATED"/>
    <property type="match status" value="1"/>
</dbReference>
<evidence type="ECO:0008006" key="3">
    <source>
        <dbReference type="Google" id="ProtNLM"/>
    </source>
</evidence>
<dbReference type="NCBIfam" id="TIGR01175">
    <property type="entry name" value="pilM"/>
    <property type="match status" value="1"/>
</dbReference>
<dbReference type="EMBL" id="MHTC01000021">
    <property type="protein sequence ID" value="OHA55238.1"/>
    <property type="molecule type" value="Genomic_DNA"/>
</dbReference>
<sequence>MLFKPQQASIGLDISDRSIKATQLRRNLRGKLELQALSAIELPPTVFNDGEIKESAALTNALTELLTKPQYGSFNTSYVTACLPETKTFIKMIDIPPMPENEIGQAIKWEAEHHIPIPIDDTYWDWQKINSNKKINTRLPVLLAVVPKNIVDTYTKAIIDAKLIPLALEVEAVPITRSLLTCSNGEKKDSATMIIDIGATRTSLIVVDLNSIQFTVSLPISGRGVTETIASSLKLTEDQAEKAKIICGLDPKKCHGAMAEILHQMMDDLVNRIRESIVFYREHFPQGNKIEEIILCGGGSNFKLIDKHLNAKLELPVRRGNPWLNLEPSPCPLKPGELITHTTAIGLALRASLNSEDYD</sequence>
<name>A0A1G2Q3U3_9BACT</name>
<dbReference type="PANTHER" id="PTHR32432:SF3">
    <property type="entry name" value="ETHANOLAMINE UTILIZATION PROTEIN EUTJ"/>
    <property type="match status" value="1"/>
</dbReference>
<dbReference type="SUPFAM" id="SSF53067">
    <property type="entry name" value="Actin-like ATPase domain"/>
    <property type="match status" value="2"/>
</dbReference>
<protein>
    <recommendedName>
        <fullName evidence="3">SHS2 domain-containing protein</fullName>
    </recommendedName>
</protein>
<proteinExistence type="predicted"/>
<evidence type="ECO:0000313" key="2">
    <source>
        <dbReference type="Proteomes" id="UP000177575"/>
    </source>
</evidence>
<reference evidence="1 2" key="1">
    <citation type="journal article" date="2016" name="Nat. Commun.">
        <title>Thousands of microbial genomes shed light on interconnected biogeochemical processes in an aquifer system.</title>
        <authorList>
            <person name="Anantharaman K."/>
            <person name="Brown C.T."/>
            <person name="Hug L.A."/>
            <person name="Sharon I."/>
            <person name="Castelle C.J."/>
            <person name="Probst A.J."/>
            <person name="Thomas B.C."/>
            <person name="Singh A."/>
            <person name="Wilkins M.J."/>
            <person name="Karaoz U."/>
            <person name="Brodie E.L."/>
            <person name="Williams K.H."/>
            <person name="Hubbard S.S."/>
            <person name="Banfield J.F."/>
        </authorList>
    </citation>
    <scope>NUCLEOTIDE SEQUENCE [LARGE SCALE GENOMIC DNA]</scope>
</reference>
<dbReference type="Gene3D" id="3.30.1490.300">
    <property type="match status" value="1"/>
</dbReference>
<dbReference type="InterPro" id="IPR043129">
    <property type="entry name" value="ATPase_NBD"/>
</dbReference>
<evidence type="ECO:0000313" key="1">
    <source>
        <dbReference type="EMBL" id="OHA55238.1"/>
    </source>
</evidence>
<dbReference type="CDD" id="cd24049">
    <property type="entry name" value="ASKHA_NBD_PilM"/>
    <property type="match status" value="1"/>
</dbReference>
<dbReference type="Proteomes" id="UP000177575">
    <property type="component" value="Unassembled WGS sequence"/>
</dbReference>
<comment type="caution">
    <text evidence="1">The sequence shown here is derived from an EMBL/GenBank/DDBJ whole genome shotgun (WGS) entry which is preliminary data.</text>
</comment>
<dbReference type="InterPro" id="IPR005883">
    <property type="entry name" value="PilM"/>
</dbReference>
<dbReference type="Gene3D" id="3.30.420.40">
    <property type="match status" value="2"/>
</dbReference>
<organism evidence="1 2">
    <name type="scientific">Candidatus Veblenbacteria bacterium RIFOXYB1_FULL_43_13</name>
    <dbReference type="NCBI Taxonomy" id="1802426"/>
    <lineage>
        <taxon>Bacteria</taxon>
        <taxon>Candidatus Vebleniibacteriota</taxon>
    </lineage>
</organism>